<feature type="transmembrane region" description="Helical" evidence="2">
    <location>
        <begin position="20"/>
        <end position="40"/>
    </location>
</feature>
<organism evidence="3 4">
    <name type="scientific">Streptomyces lavendulae subsp. lavendulae</name>
    <dbReference type="NCBI Taxonomy" id="58340"/>
    <lineage>
        <taxon>Bacteria</taxon>
        <taxon>Bacillati</taxon>
        <taxon>Actinomycetota</taxon>
        <taxon>Actinomycetes</taxon>
        <taxon>Kitasatosporales</taxon>
        <taxon>Streptomycetaceae</taxon>
        <taxon>Streptomyces</taxon>
    </lineage>
</organism>
<dbReference type="EMBL" id="CP024985">
    <property type="protein sequence ID" value="ATZ24011.1"/>
    <property type="molecule type" value="Genomic_DNA"/>
</dbReference>
<evidence type="ECO:0000313" key="4">
    <source>
        <dbReference type="Proteomes" id="UP000231791"/>
    </source>
</evidence>
<dbReference type="GeneID" id="49383204"/>
<evidence type="ECO:0000256" key="1">
    <source>
        <dbReference type="SAM" id="MobiDB-lite"/>
    </source>
</evidence>
<evidence type="ECO:0000256" key="2">
    <source>
        <dbReference type="SAM" id="Phobius"/>
    </source>
</evidence>
<keyword evidence="2" id="KW-1133">Transmembrane helix</keyword>
<feature type="transmembrane region" description="Helical" evidence="2">
    <location>
        <begin position="60"/>
        <end position="81"/>
    </location>
</feature>
<keyword evidence="2" id="KW-0472">Membrane</keyword>
<feature type="transmembrane region" description="Helical" evidence="2">
    <location>
        <begin position="88"/>
        <end position="107"/>
    </location>
</feature>
<feature type="transmembrane region" description="Helical" evidence="2">
    <location>
        <begin position="201"/>
        <end position="223"/>
    </location>
</feature>
<protein>
    <submittedName>
        <fullName evidence="3">Uncharacterized protein</fullName>
    </submittedName>
</protein>
<dbReference type="RefSeq" id="WP_030235288.1">
    <property type="nucleotide sequence ID" value="NZ_CP024985.1"/>
</dbReference>
<dbReference type="KEGG" id="slx:SLAV_10715"/>
<sequence>MGADGEDRRLAGRAGTWTGIWAGVWAAALIGVFTGLARLFMLWDLHTRADSGLSRVQGLAWMYLALAGIVGFGLLAASAGLSPRGVRTAGVAAGVLYAGTVTLAYGWSARAADEILRDRGVAHPAVVTAVRTRGNPDTGEVHLADVRLEDGRDLTLAASPSFFRGADWAREHPVGSTAQVTLDPEGVAQPRFGPPPTGAAVGWPAAGAGALAAASLAAALPLGARTATRRAQRAREPGPRDAVPHGRGLRDGTGPGGT</sequence>
<dbReference type="AlphaFoldDB" id="A0A2K8PB95"/>
<gene>
    <name evidence="3" type="ORF">SLAV_10715</name>
</gene>
<accession>A0A2K8PB95</accession>
<feature type="compositionally biased region" description="Basic and acidic residues" evidence="1">
    <location>
        <begin position="233"/>
        <end position="250"/>
    </location>
</feature>
<reference evidence="3 4" key="1">
    <citation type="submission" date="2017-11" db="EMBL/GenBank/DDBJ databases">
        <title>Complete genome sequence of Streptomyces lavendulae subsp. lavendulae CCM 3239 (formerly 'Streptomyces aureofaciens CCM 3239'), the producer of the angucycline-type antibiotic auricin.</title>
        <authorList>
            <person name="Busche T."/>
            <person name="Novakova R."/>
            <person name="Al'Dilaimi A."/>
            <person name="Homerova D."/>
            <person name="Feckova L."/>
            <person name="Rezuchova B."/>
            <person name="Mingyar E."/>
            <person name="Csolleiova D."/>
            <person name="Bekeova C."/>
            <person name="Winkler A."/>
            <person name="Sevcikova B."/>
            <person name="Kalinowski J."/>
            <person name="Kormanec J."/>
            <person name="Ruckert C."/>
        </authorList>
    </citation>
    <scope>NUCLEOTIDE SEQUENCE [LARGE SCALE GENOMIC DNA]</scope>
    <source>
        <strain evidence="3 4">CCM 3239</strain>
    </source>
</reference>
<evidence type="ECO:0000313" key="3">
    <source>
        <dbReference type="EMBL" id="ATZ24011.1"/>
    </source>
</evidence>
<keyword evidence="2" id="KW-0812">Transmembrane</keyword>
<feature type="region of interest" description="Disordered" evidence="1">
    <location>
        <begin position="227"/>
        <end position="258"/>
    </location>
</feature>
<name>A0A2K8PB95_STRLA</name>
<proteinExistence type="predicted"/>
<keyword evidence="4" id="KW-1185">Reference proteome</keyword>
<dbReference type="Proteomes" id="UP000231791">
    <property type="component" value="Chromosome"/>
</dbReference>